<protein>
    <submittedName>
        <fullName evidence="5 6">Achaete-scute complex protein T3, putative</fullName>
    </submittedName>
</protein>
<accession>E0VXK6</accession>
<dbReference type="PROSITE" id="PS50888">
    <property type="entry name" value="BHLH"/>
    <property type="match status" value="1"/>
</dbReference>
<sequence>MSVGNSLILTKSNKKQVLQQSNSNFDIVSNNNNDDDRIDNFKVVTKTKEDGGYEETENQLFGPVLKILDKNHGDVKKLKNIRIDLSSPKRRCGKTIVKPSHRSDGKSQKDSFVSSDESSGGGGEEEEYNNKKRKKIRPVVPNYVTNSDEGPCRKPRQCRQDPAMISSHQNSSSKLGKTQPLSIARRNARERNRVKQVNEGFATLRNRIPEYISEAYNEEKGRKSAKKLSKVETLRMAVDYIRHLETLLDIRSSSTTTETENYWMMKDSEGSSSQPWEGSNSPIDEYPESLNQSKYQPPLPPSSPSHIYDQNGFEYQDRVFYDYDLDFLNKKENAIVGKRSPLFNVLTTLNDTENQSCGVTAVFF</sequence>
<dbReference type="InterPro" id="IPR015660">
    <property type="entry name" value="MASH1/Ascl1a-like"/>
</dbReference>
<dbReference type="EMBL" id="DS235833">
    <property type="protein sequence ID" value="EEB18112.1"/>
    <property type="molecule type" value="Genomic_DNA"/>
</dbReference>
<reference evidence="5" key="1">
    <citation type="submission" date="2007-04" db="EMBL/GenBank/DDBJ databases">
        <title>Annotation of Pediculus humanus corporis strain USDA.</title>
        <authorList>
            <person name="Kirkness E."/>
            <person name="Hannick L."/>
            <person name="Hass B."/>
            <person name="Bruggner R."/>
            <person name="Lawson D."/>
            <person name="Bidwell S."/>
            <person name="Joardar V."/>
            <person name="Caler E."/>
            <person name="Walenz B."/>
            <person name="Inman J."/>
            <person name="Schobel S."/>
            <person name="Galinsky K."/>
            <person name="Amedeo P."/>
            <person name="Strausberg R."/>
        </authorList>
    </citation>
    <scope>NUCLEOTIDE SEQUENCE</scope>
    <source>
        <strain evidence="5">USDA</strain>
    </source>
</reference>
<evidence type="ECO:0000256" key="1">
    <source>
        <dbReference type="ARBA" id="ARBA00022902"/>
    </source>
</evidence>
<keyword evidence="7" id="KW-1185">Reference proteome</keyword>
<dbReference type="SUPFAM" id="SSF47459">
    <property type="entry name" value="HLH, helix-loop-helix DNA-binding domain"/>
    <property type="match status" value="1"/>
</dbReference>
<feature type="region of interest" description="Disordered" evidence="3">
    <location>
        <begin position="266"/>
        <end position="306"/>
    </location>
</feature>
<dbReference type="RefSeq" id="XP_002430850.1">
    <property type="nucleotide sequence ID" value="XM_002430805.1"/>
</dbReference>
<dbReference type="OrthoDB" id="6241467at2759"/>
<dbReference type="SMART" id="SM00353">
    <property type="entry name" value="HLH"/>
    <property type="match status" value="1"/>
</dbReference>
<dbReference type="EMBL" id="AAZO01006088">
    <property type="status" value="NOT_ANNOTATED_CDS"/>
    <property type="molecule type" value="Genomic_DNA"/>
</dbReference>
<feature type="domain" description="BHLH" evidence="4">
    <location>
        <begin position="181"/>
        <end position="244"/>
    </location>
</feature>
<organism>
    <name type="scientific">Pediculus humanus subsp. corporis</name>
    <name type="common">Body louse</name>
    <dbReference type="NCBI Taxonomy" id="121224"/>
    <lineage>
        <taxon>Eukaryota</taxon>
        <taxon>Metazoa</taxon>
        <taxon>Ecdysozoa</taxon>
        <taxon>Arthropoda</taxon>
        <taxon>Hexapoda</taxon>
        <taxon>Insecta</taxon>
        <taxon>Pterygota</taxon>
        <taxon>Neoptera</taxon>
        <taxon>Paraneoptera</taxon>
        <taxon>Psocodea</taxon>
        <taxon>Troctomorpha</taxon>
        <taxon>Phthiraptera</taxon>
        <taxon>Anoplura</taxon>
        <taxon>Pediculidae</taxon>
        <taxon>Pediculus</taxon>
    </lineage>
</organism>
<feature type="region of interest" description="Disordered" evidence="3">
    <location>
        <begin position="90"/>
        <end position="158"/>
    </location>
</feature>
<dbReference type="GO" id="GO:0007399">
    <property type="term" value="P:nervous system development"/>
    <property type="evidence" value="ECO:0007669"/>
    <property type="project" value="UniProtKB-KW"/>
</dbReference>
<evidence type="ECO:0000313" key="5">
    <source>
        <dbReference type="EMBL" id="EEB18112.1"/>
    </source>
</evidence>
<dbReference type="VEuPathDB" id="VectorBase:PHUM501880"/>
<dbReference type="AlphaFoldDB" id="E0VXK6"/>
<dbReference type="GeneID" id="8236373"/>
<keyword evidence="1" id="KW-0524">Neurogenesis</keyword>
<dbReference type="CTD" id="8236373"/>
<dbReference type="InterPro" id="IPR011598">
    <property type="entry name" value="bHLH_dom"/>
</dbReference>
<evidence type="ECO:0000256" key="3">
    <source>
        <dbReference type="SAM" id="MobiDB-lite"/>
    </source>
</evidence>
<dbReference type="GO" id="GO:0000977">
    <property type="term" value="F:RNA polymerase II transcription regulatory region sequence-specific DNA binding"/>
    <property type="evidence" value="ECO:0007669"/>
    <property type="project" value="TreeGrafter"/>
</dbReference>
<gene>
    <name evidence="6" type="primary">8236373</name>
    <name evidence="5" type="ORF">Phum_PHUM501880</name>
</gene>
<dbReference type="GO" id="GO:0046983">
    <property type="term" value="F:protein dimerization activity"/>
    <property type="evidence" value="ECO:0007669"/>
    <property type="project" value="InterPro"/>
</dbReference>
<dbReference type="GO" id="GO:0090575">
    <property type="term" value="C:RNA polymerase II transcription regulator complex"/>
    <property type="evidence" value="ECO:0007669"/>
    <property type="project" value="TreeGrafter"/>
</dbReference>
<proteinExistence type="predicted"/>
<dbReference type="Proteomes" id="UP000009046">
    <property type="component" value="Unassembled WGS sequence"/>
</dbReference>
<evidence type="ECO:0000313" key="7">
    <source>
        <dbReference type="Proteomes" id="UP000009046"/>
    </source>
</evidence>
<dbReference type="Gene3D" id="4.10.280.10">
    <property type="entry name" value="Helix-loop-helix DNA-binding domain"/>
    <property type="match status" value="1"/>
</dbReference>
<dbReference type="HOGENOM" id="CLU_761426_0_0_1"/>
<dbReference type="CDD" id="cd19744">
    <property type="entry name" value="bHLH_TS_dAS-C_like"/>
    <property type="match status" value="1"/>
</dbReference>
<dbReference type="InParanoid" id="E0VXK6"/>
<name>E0VXK6_PEDHC</name>
<evidence type="ECO:0000313" key="6">
    <source>
        <dbReference type="EnsemblMetazoa" id="PHUM501880-PA"/>
    </source>
</evidence>
<dbReference type="STRING" id="121224.E0VXK6"/>
<dbReference type="EnsemblMetazoa" id="PHUM501880-RA">
    <property type="protein sequence ID" value="PHUM501880-PA"/>
    <property type="gene ID" value="PHUM501880"/>
</dbReference>
<reference evidence="6" key="3">
    <citation type="submission" date="2020-05" db="UniProtKB">
        <authorList>
            <consortium name="EnsemblMetazoa"/>
        </authorList>
    </citation>
    <scope>IDENTIFICATION</scope>
    <source>
        <strain evidence="6">USDA</strain>
    </source>
</reference>
<dbReference type="eggNOG" id="KOG4029">
    <property type="taxonomic scope" value="Eukaryota"/>
</dbReference>
<evidence type="ECO:0000256" key="2">
    <source>
        <dbReference type="ARBA" id="ARBA00023125"/>
    </source>
</evidence>
<dbReference type="InterPro" id="IPR036638">
    <property type="entry name" value="HLH_DNA-bd_sf"/>
</dbReference>
<dbReference type="PANTHER" id="PTHR13935:SF106">
    <property type="entry name" value="ACHAETE-SCUTE COMPLEX PROTEIN T5-RELATED"/>
    <property type="match status" value="1"/>
</dbReference>
<dbReference type="KEGG" id="phu:Phum_PHUM501880"/>
<evidence type="ECO:0000259" key="4">
    <source>
        <dbReference type="PROSITE" id="PS50888"/>
    </source>
</evidence>
<reference evidence="5" key="2">
    <citation type="submission" date="2007-04" db="EMBL/GenBank/DDBJ databases">
        <title>The genome of the human body louse.</title>
        <authorList>
            <consortium name="The Human Body Louse Genome Consortium"/>
            <person name="Kirkness E."/>
            <person name="Walenz B."/>
            <person name="Hass B."/>
            <person name="Bruggner R."/>
            <person name="Strausberg R."/>
        </authorList>
    </citation>
    <scope>NUCLEOTIDE SEQUENCE</scope>
    <source>
        <strain evidence="5">USDA</strain>
    </source>
</reference>
<feature type="compositionally biased region" description="Polar residues" evidence="3">
    <location>
        <begin position="270"/>
        <end position="282"/>
    </location>
</feature>
<dbReference type="Pfam" id="PF00010">
    <property type="entry name" value="HLH"/>
    <property type="match status" value="1"/>
</dbReference>
<keyword evidence="2" id="KW-0238">DNA-binding</keyword>
<dbReference type="GO" id="GO:0000981">
    <property type="term" value="F:DNA-binding transcription factor activity, RNA polymerase II-specific"/>
    <property type="evidence" value="ECO:0007669"/>
    <property type="project" value="TreeGrafter"/>
</dbReference>
<dbReference type="PANTHER" id="PTHR13935">
    <property type="entry name" value="ACHAETE-SCUTE TRANSCRIPTION FACTOR-RELATED"/>
    <property type="match status" value="1"/>
</dbReference>